<dbReference type="InterPro" id="IPR017927">
    <property type="entry name" value="FAD-bd_FR_type"/>
</dbReference>
<evidence type="ECO:0000259" key="5">
    <source>
        <dbReference type="PROSITE" id="PS51384"/>
    </source>
</evidence>
<dbReference type="InterPro" id="IPR012292">
    <property type="entry name" value="Globin/Proto"/>
</dbReference>
<keyword evidence="2" id="KW-0349">Heme</keyword>
<keyword evidence="7" id="KW-1185">Reference proteome</keyword>
<feature type="domain" description="FAD-binding FR-type" evidence="5">
    <location>
        <begin position="46"/>
        <end position="161"/>
    </location>
</feature>
<dbReference type="GO" id="GO:0020037">
    <property type="term" value="F:heme binding"/>
    <property type="evidence" value="ECO:0007669"/>
    <property type="project" value="InterPro"/>
</dbReference>
<dbReference type="AlphaFoldDB" id="A0A0B2WWZ6"/>
<organism evidence="6 7">
    <name type="scientific">Metarhizium album (strain ARSEF 1941)</name>
    <dbReference type="NCBI Taxonomy" id="1081103"/>
    <lineage>
        <taxon>Eukaryota</taxon>
        <taxon>Fungi</taxon>
        <taxon>Dikarya</taxon>
        <taxon>Ascomycota</taxon>
        <taxon>Pezizomycotina</taxon>
        <taxon>Sordariomycetes</taxon>
        <taxon>Hypocreomycetidae</taxon>
        <taxon>Hypocreales</taxon>
        <taxon>Clavicipitaceae</taxon>
        <taxon>Metarhizium</taxon>
    </lineage>
</organism>
<evidence type="ECO:0000256" key="3">
    <source>
        <dbReference type="ARBA" id="ARBA00022723"/>
    </source>
</evidence>
<dbReference type="EMBL" id="AZHE01000011">
    <property type="protein sequence ID" value="KHN97390.1"/>
    <property type="molecule type" value="Genomic_DNA"/>
</dbReference>
<dbReference type="STRING" id="1081103.A0A0B2WWZ6"/>
<dbReference type="GO" id="GO:0046872">
    <property type="term" value="F:metal ion binding"/>
    <property type="evidence" value="ECO:0007669"/>
    <property type="project" value="UniProtKB-KW"/>
</dbReference>
<dbReference type="GeneID" id="63739442"/>
<keyword evidence="3" id="KW-0479">Metal-binding</keyword>
<dbReference type="RefSeq" id="XP_040678456.1">
    <property type="nucleotide sequence ID" value="XM_040823785.1"/>
</dbReference>
<dbReference type="PANTHER" id="PTHR43396">
    <property type="entry name" value="FLAVOHEMOPROTEIN"/>
    <property type="match status" value="1"/>
</dbReference>
<dbReference type="Gene3D" id="1.10.490.10">
    <property type="entry name" value="Globins"/>
    <property type="match status" value="1"/>
</dbReference>
<dbReference type="SUPFAM" id="SSF63380">
    <property type="entry name" value="Riboflavin synthase domain-like"/>
    <property type="match status" value="1"/>
</dbReference>
<dbReference type="InterPro" id="IPR017938">
    <property type="entry name" value="Riboflavin_synthase-like_b-brl"/>
</dbReference>
<evidence type="ECO:0000313" key="6">
    <source>
        <dbReference type="EMBL" id="KHN97390.1"/>
    </source>
</evidence>
<gene>
    <name evidence="6" type="ORF">MAM_04987</name>
</gene>
<keyword evidence="1" id="KW-0216">Detoxification</keyword>
<dbReference type="Gene3D" id="2.40.30.10">
    <property type="entry name" value="Translation factors"/>
    <property type="match status" value="1"/>
</dbReference>
<evidence type="ECO:0000256" key="4">
    <source>
        <dbReference type="ARBA" id="ARBA00023004"/>
    </source>
</evidence>
<sequence length="223" mass="24873">MEAFTGVLDPSMTPGAKMAWNSAYWALANMFIAREKQLYATFGSWTRWRPFGIVDRVYDDQDVLSFHLEPRDGGPLPPFVPGQYVSVRVATLGKEHRQIGQYALREAPNPDYYRITRAPRPLSTGIGASPMLSILNFAAEEQPGRPVSWINASPGPMPFQPRIDSLAVAKKNLRRTTLGLAHGGHASPDCEGQQDARLDFLSLKRDDLFLGNECTEYLTVAEY</sequence>
<dbReference type="Proteomes" id="UP000030816">
    <property type="component" value="Unassembled WGS sequence"/>
</dbReference>
<dbReference type="OrthoDB" id="436496at2759"/>
<dbReference type="HOGENOM" id="CLU_1240388_0_0_1"/>
<proteinExistence type="predicted"/>
<evidence type="ECO:0000256" key="1">
    <source>
        <dbReference type="ARBA" id="ARBA00022575"/>
    </source>
</evidence>
<dbReference type="GO" id="GO:0019825">
    <property type="term" value="F:oxygen binding"/>
    <property type="evidence" value="ECO:0007669"/>
    <property type="project" value="InterPro"/>
</dbReference>
<dbReference type="GO" id="GO:0046210">
    <property type="term" value="P:nitric oxide catabolic process"/>
    <property type="evidence" value="ECO:0007669"/>
    <property type="project" value="TreeGrafter"/>
</dbReference>
<accession>A0A0B2WWZ6</accession>
<comment type="caution">
    <text evidence="6">The sequence shown here is derived from an EMBL/GenBank/DDBJ whole genome shotgun (WGS) entry which is preliminary data.</text>
</comment>
<dbReference type="PROSITE" id="PS51384">
    <property type="entry name" value="FAD_FR"/>
    <property type="match status" value="1"/>
</dbReference>
<dbReference type="SUPFAM" id="SSF52343">
    <property type="entry name" value="Ferredoxin reductase-like, C-terminal NADP-linked domain"/>
    <property type="match status" value="1"/>
</dbReference>
<dbReference type="GO" id="GO:0009636">
    <property type="term" value="P:response to toxic substance"/>
    <property type="evidence" value="ECO:0007669"/>
    <property type="project" value="UniProtKB-KW"/>
</dbReference>
<dbReference type="PANTHER" id="PTHR43396:SF3">
    <property type="entry name" value="FLAVOHEMOPROTEIN"/>
    <property type="match status" value="1"/>
</dbReference>
<dbReference type="GO" id="GO:0071500">
    <property type="term" value="P:cellular response to nitrosative stress"/>
    <property type="evidence" value="ECO:0007669"/>
    <property type="project" value="TreeGrafter"/>
</dbReference>
<evidence type="ECO:0000313" key="7">
    <source>
        <dbReference type="Proteomes" id="UP000030816"/>
    </source>
</evidence>
<dbReference type="GO" id="GO:0071949">
    <property type="term" value="F:FAD binding"/>
    <property type="evidence" value="ECO:0007669"/>
    <property type="project" value="TreeGrafter"/>
</dbReference>
<reference evidence="6 7" key="1">
    <citation type="journal article" date="2014" name="Proc. Natl. Acad. Sci. U.S.A.">
        <title>Trajectory and genomic determinants of fungal-pathogen speciation and host adaptation.</title>
        <authorList>
            <person name="Hu X."/>
            <person name="Xiao G."/>
            <person name="Zheng P."/>
            <person name="Shang Y."/>
            <person name="Su Y."/>
            <person name="Zhang X."/>
            <person name="Liu X."/>
            <person name="Zhan S."/>
            <person name="St Leger R.J."/>
            <person name="Wang C."/>
        </authorList>
    </citation>
    <scope>NUCLEOTIDE SEQUENCE [LARGE SCALE GENOMIC DNA]</scope>
    <source>
        <strain evidence="6 7">ARSEF 1941</strain>
    </source>
</reference>
<evidence type="ECO:0000256" key="2">
    <source>
        <dbReference type="ARBA" id="ARBA00022617"/>
    </source>
</evidence>
<name>A0A0B2WWZ6_METAS</name>
<protein>
    <submittedName>
        <fullName evidence="6">Flavohemoprotein</fullName>
    </submittedName>
</protein>
<dbReference type="InterPro" id="IPR039261">
    <property type="entry name" value="FNR_nucleotide-bd"/>
</dbReference>
<keyword evidence="4" id="KW-0408">Iron</keyword>
<dbReference type="GO" id="GO:0008941">
    <property type="term" value="F:nitric oxide dioxygenase NAD(P)H activity"/>
    <property type="evidence" value="ECO:0007669"/>
    <property type="project" value="TreeGrafter"/>
</dbReference>